<dbReference type="PROSITE" id="PS51257">
    <property type="entry name" value="PROKAR_LIPOPROTEIN"/>
    <property type="match status" value="1"/>
</dbReference>
<feature type="transmembrane region" description="Helical" evidence="8">
    <location>
        <begin position="49"/>
        <end position="72"/>
    </location>
</feature>
<keyword evidence="4" id="KW-0762">Sugar transport</keyword>
<keyword evidence="3" id="KW-1003">Cell membrane</keyword>
<evidence type="ECO:0000256" key="4">
    <source>
        <dbReference type="ARBA" id="ARBA00022597"/>
    </source>
</evidence>
<keyword evidence="2" id="KW-0813">Transport</keyword>
<keyword evidence="5 8" id="KW-0812">Transmembrane</keyword>
<dbReference type="PANTHER" id="PTHR23535:SF2">
    <property type="entry name" value="SUGAR EFFLUX TRANSPORTER A-RELATED"/>
    <property type="match status" value="1"/>
</dbReference>
<feature type="transmembrane region" description="Helical" evidence="8">
    <location>
        <begin position="222"/>
        <end position="247"/>
    </location>
</feature>
<feature type="transmembrane region" description="Helical" evidence="8">
    <location>
        <begin position="259"/>
        <end position="279"/>
    </location>
</feature>
<dbReference type="InterPro" id="IPR011701">
    <property type="entry name" value="MFS"/>
</dbReference>
<evidence type="ECO:0000313" key="10">
    <source>
        <dbReference type="Proteomes" id="UP000193900"/>
    </source>
</evidence>
<protein>
    <submittedName>
        <fullName evidence="9">Major Facilitator Superfamily protein</fullName>
    </submittedName>
</protein>
<dbReference type="Proteomes" id="UP000193900">
    <property type="component" value="Unassembled WGS sequence"/>
</dbReference>
<evidence type="ECO:0000313" key="9">
    <source>
        <dbReference type="EMBL" id="SLN22757.1"/>
    </source>
</evidence>
<evidence type="ECO:0000256" key="5">
    <source>
        <dbReference type="ARBA" id="ARBA00022692"/>
    </source>
</evidence>
<evidence type="ECO:0000256" key="2">
    <source>
        <dbReference type="ARBA" id="ARBA00022448"/>
    </source>
</evidence>
<dbReference type="GO" id="GO:0022857">
    <property type="term" value="F:transmembrane transporter activity"/>
    <property type="evidence" value="ECO:0007669"/>
    <property type="project" value="InterPro"/>
</dbReference>
<evidence type="ECO:0000256" key="7">
    <source>
        <dbReference type="ARBA" id="ARBA00023136"/>
    </source>
</evidence>
<dbReference type="SUPFAM" id="SSF103473">
    <property type="entry name" value="MFS general substrate transporter"/>
    <property type="match status" value="2"/>
</dbReference>
<dbReference type="RefSeq" id="WP_085877568.1">
    <property type="nucleotide sequence ID" value="NZ_FWFZ01000002.1"/>
</dbReference>
<keyword evidence="6 8" id="KW-1133">Transmembrane helix</keyword>
<organism evidence="9 10">
    <name type="scientific">Roseisalinus antarcticus</name>
    <dbReference type="NCBI Taxonomy" id="254357"/>
    <lineage>
        <taxon>Bacteria</taxon>
        <taxon>Pseudomonadati</taxon>
        <taxon>Pseudomonadota</taxon>
        <taxon>Alphaproteobacteria</taxon>
        <taxon>Rhodobacterales</taxon>
        <taxon>Roseobacteraceae</taxon>
        <taxon>Roseisalinus</taxon>
    </lineage>
</organism>
<feature type="transmembrane region" description="Helical" evidence="8">
    <location>
        <begin position="346"/>
        <end position="367"/>
    </location>
</feature>
<dbReference type="Pfam" id="PF07690">
    <property type="entry name" value="MFS_1"/>
    <property type="match status" value="1"/>
</dbReference>
<feature type="transmembrane region" description="Helical" evidence="8">
    <location>
        <begin position="172"/>
        <end position="193"/>
    </location>
</feature>
<feature type="transmembrane region" description="Helical" evidence="8">
    <location>
        <begin position="111"/>
        <end position="131"/>
    </location>
</feature>
<dbReference type="OrthoDB" id="1491684at2"/>
<gene>
    <name evidence="9" type="ORF">ROA7023_00657</name>
</gene>
<dbReference type="AlphaFoldDB" id="A0A1Y5RQ75"/>
<dbReference type="Gene3D" id="1.20.1250.20">
    <property type="entry name" value="MFS general substrate transporter like domains"/>
    <property type="match status" value="1"/>
</dbReference>
<feature type="transmembrane region" description="Helical" evidence="8">
    <location>
        <begin position="143"/>
        <end position="166"/>
    </location>
</feature>
<feature type="transmembrane region" description="Helical" evidence="8">
    <location>
        <begin position="373"/>
        <end position="394"/>
    </location>
</feature>
<keyword evidence="10" id="KW-1185">Reference proteome</keyword>
<dbReference type="EMBL" id="FWFZ01000002">
    <property type="protein sequence ID" value="SLN22757.1"/>
    <property type="molecule type" value="Genomic_DNA"/>
</dbReference>
<evidence type="ECO:0000256" key="8">
    <source>
        <dbReference type="SAM" id="Phobius"/>
    </source>
</evidence>
<comment type="subcellular location">
    <subcellularLocation>
        <location evidence="1">Cell membrane</location>
        <topology evidence="1">Multi-pass membrane protein</topology>
    </subcellularLocation>
</comment>
<feature type="transmembrane region" description="Helical" evidence="8">
    <location>
        <begin position="312"/>
        <end position="334"/>
    </location>
</feature>
<evidence type="ECO:0000256" key="1">
    <source>
        <dbReference type="ARBA" id="ARBA00004651"/>
    </source>
</evidence>
<evidence type="ECO:0000256" key="6">
    <source>
        <dbReference type="ARBA" id="ARBA00022989"/>
    </source>
</evidence>
<dbReference type="InterPro" id="IPR036259">
    <property type="entry name" value="MFS_trans_sf"/>
</dbReference>
<evidence type="ECO:0000256" key="3">
    <source>
        <dbReference type="ARBA" id="ARBA00022475"/>
    </source>
</evidence>
<sequence>MLRPLKLLWTDPTLRMAAGALALFGCLAASIAPYQSLLAIRIFGLSDGAYAIVLIVAAVVSVLGAVGAGILADQTATRKRVALISALLIVLGNGLVMALPDKLTFVLVHSVVLPLSGAIMGQIFALARLACSRYPVGDRDATLAALRALFAVPFVVVLPLWSLAFGAGASLLAIYAVLVVVGGALVLLIALAWPADGRTAWEDVPSGLSLAASLREMGSGAVMLRVLLSGGLKSGVFVYMVVLGLVFDESTGRDIGDVALFAGLVAGLEVPVMLSMGALLQRVSRLQAILLGTVLYAGFLCAFPLLLATPWVWALVLPAAFGGAIVLSLPLAYVQDLMGARAGAGGALLAVQQVAGDGLGAGVFAIAALLSGYGLAAVLGGVTMLASAFALLWLDGRPQARLGLGEP</sequence>
<proteinExistence type="predicted"/>
<accession>A0A1Y5RQ75</accession>
<keyword evidence="7 8" id="KW-0472">Membrane</keyword>
<feature type="transmembrane region" description="Helical" evidence="8">
    <location>
        <begin position="81"/>
        <end position="99"/>
    </location>
</feature>
<reference evidence="9 10" key="1">
    <citation type="submission" date="2017-03" db="EMBL/GenBank/DDBJ databases">
        <authorList>
            <person name="Afonso C.L."/>
            <person name="Miller P.J."/>
            <person name="Scott M.A."/>
            <person name="Spackman E."/>
            <person name="Goraichik I."/>
            <person name="Dimitrov K.M."/>
            <person name="Suarez D.L."/>
            <person name="Swayne D.E."/>
        </authorList>
    </citation>
    <scope>NUCLEOTIDE SEQUENCE [LARGE SCALE GENOMIC DNA]</scope>
    <source>
        <strain evidence="9 10">CECT 7023</strain>
    </source>
</reference>
<name>A0A1Y5RQ75_9RHOB</name>
<feature type="transmembrane region" description="Helical" evidence="8">
    <location>
        <begin position="286"/>
        <end position="306"/>
    </location>
</feature>
<dbReference type="GO" id="GO:0005886">
    <property type="term" value="C:plasma membrane"/>
    <property type="evidence" value="ECO:0007669"/>
    <property type="project" value="UniProtKB-SubCell"/>
</dbReference>
<dbReference type="PANTHER" id="PTHR23535">
    <property type="entry name" value="SUGAR EFFLUX TRANSPORTER A-RELATED"/>
    <property type="match status" value="1"/>
</dbReference>